<evidence type="ECO:0000259" key="3">
    <source>
        <dbReference type="Pfam" id="PF18962"/>
    </source>
</evidence>
<dbReference type="EMBL" id="JBHSYQ010000005">
    <property type="protein sequence ID" value="MFC6998451.1"/>
    <property type="molecule type" value="Genomic_DNA"/>
</dbReference>
<accession>A0ABW2DKT8</accession>
<keyword evidence="2" id="KW-0732">Signal</keyword>
<feature type="signal peptide" evidence="2">
    <location>
        <begin position="1"/>
        <end position="22"/>
    </location>
</feature>
<organism evidence="4 5">
    <name type="scientific">Rufibacter roseus</name>
    <dbReference type="NCBI Taxonomy" id="1567108"/>
    <lineage>
        <taxon>Bacteria</taxon>
        <taxon>Pseudomonadati</taxon>
        <taxon>Bacteroidota</taxon>
        <taxon>Cytophagia</taxon>
        <taxon>Cytophagales</taxon>
        <taxon>Hymenobacteraceae</taxon>
        <taxon>Rufibacter</taxon>
    </lineage>
</organism>
<feature type="compositionally biased region" description="Polar residues" evidence="1">
    <location>
        <begin position="204"/>
        <end position="228"/>
    </location>
</feature>
<gene>
    <name evidence="4" type="ORF">ACFQHR_12505</name>
</gene>
<dbReference type="RefSeq" id="WP_066617517.1">
    <property type="nucleotide sequence ID" value="NZ_JBHSYQ010000005.1"/>
</dbReference>
<keyword evidence="5" id="KW-1185">Reference proteome</keyword>
<evidence type="ECO:0000256" key="2">
    <source>
        <dbReference type="SAM" id="SignalP"/>
    </source>
</evidence>
<evidence type="ECO:0000313" key="4">
    <source>
        <dbReference type="EMBL" id="MFC6998451.1"/>
    </source>
</evidence>
<name>A0ABW2DKT8_9BACT</name>
<dbReference type="Proteomes" id="UP001596405">
    <property type="component" value="Unassembled WGS sequence"/>
</dbReference>
<feature type="region of interest" description="Disordered" evidence="1">
    <location>
        <begin position="204"/>
        <end position="229"/>
    </location>
</feature>
<feature type="domain" description="Secretion system C-terminal sorting" evidence="3">
    <location>
        <begin position="222"/>
        <end position="292"/>
    </location>
</feature>
<proteinExistence type="predicted"/>
<dbReference type="Pfam" id="PF18962">
    <property type="entry name" value="Por_Secre_tail"/>
    <property type="match status" value="1"/>
</dbReference>
<dbReference type="InterPro" id="IPR026444">
    <property type="entry name" value="Secre_tail"/>
</dbReference>
<feature type="chain" id="PRO_5047501355" evidence="2">
    <location>
        <begin position="23"/>
        <end position="298"/>
    </location>
</feature>
<evidence type="ECO:0000313" key="5">
    <source>
        <dbReference type="Proteomes" id="UP001596405"/>
    </source>
</evidence>
<protein>
    <submittedName>
        <fullName evidence="4">T9SS type A sorting domain-containing protein</fullName>
    </submittedName>
</protein>
<dbReference type="NCBIfam" id="TIGR04183">
    <property type="entry name" value="Por_Secre_tail"/>
    <property type="match status" value="1"/>
</dbReference>
<comment type="caution">
    <text evidence="4">The sequence shown here is derived from an EMBL/GenBank/DDBJ whole genome shotgun (WGS) entry which is preliminary data.</text>
</comment>
<evidence type="ECO:0000256" key="1">
    <source>
        <dbReference type="SAM" id="MobiDB-lite"/>
    </source>
</evidence>
<reference evidence="5" key="1">
    <citation type="journal article" date="2019" name="Int. J. Syst. Evol. Microbiol.">
        <title>The Global Catalogue of Microorganisms (GCM) 10K type strain sequencing project: providing services to taxonomists for standard genome sequencing and annotation.</title>
        <authorList>
            <consortium name="The Broad Institute Genomics Platform"/>
            <consortium name="The Broad Institute Genome Sequencing Center for Infectious Disease"/>
            <person name="Wu L."/>
            <person name="Ma J."/>
        </authorList>
    </citation>
    <scope>NUCLEOTIDE SEQUENCE [LARGE SCALE GENOMIC DNA]</scope>
    <source>
        <strain evidence="5">CGMCC 4.7393</strain>
    </source>
</reference>
<sequence length="298" mass="34277">MNSKIWLCLLALVMLLGNSVLAQKDKRPGRKAVHGELRKELATYQRLHIAPFILEQRKELDKKLSKADKRELADIRQQLALHRQSQKERFKQLKAERETQQTPLTEDQKAEFKAARAEQREQLLRLAELAKRNEKHLTPIGVKVKAQQEKWRTDLQAIAAKHGVTEEQMQNRERRRGPIKERFIERWNATRFLLIDPNKPVHQAQTINPEKSDNTSSLQLSPNPTTDKATLRFNVPTAGNVKIELLDAQGQVVQQAIDRTFPAGKQAQTVQLAALKEGVYFYRVTTSSGTETIRFLKQ</sequence>